<evidence type="ECO:0000313" key="2">
    <source>
        <dbReference type="EMBL" id="KAE9983407.1"/>
    </source>
</evidence>
<name>A0A8H3V979_VENIN</name>
<sequence>MDASSSFSSAHNQDVSSESGFDGYSSGGHGAYEDQQVFWSEQDDIEVVQDQQNFDDQGAGQQQEFGVLYENEGLDHELDHPESLEEHLNDTTAQPDAEDKLMLAASVNSDDFKPYGTLKPLLLKRADWKGWNKPLTPIARRLCYIVPEDAEGEPYRLPDRNINWMESGGRQCAEWARDNIDLNDVIEKLENAPLVSRTQDRKKGKGTRAGEKRTKEDKWKNTWSMRAGRWLQDQGGLAVLKVGASRDDDIPEKYVEGLLHLPTANFFHGVNAVVEPGSFQMYPSADYHHGIAADPSTKYPLPAPKDVLPSIRRALLKKGRDLGTFIDFLRRNPDRFDHYNLDPETGKKLVDEQEEELEAVEEKKTTRAMKAAKTIAKNKTVNPKVTRESNSHNTLEQSLPQPQQNLRSQKRSFDDEDGMGASKKRRTDGKTPAPGAGLVSPISPGTSEETAWDTLLTRMKVEDTSLLRYNVPVQQYHSAPSPYSTYNNQGEHFVDAHQQCGRSGSAPTPDSGSGYDAGYGSSLSPNIPENLDEYIDPIIQQSRTNEVVDNYPVRRSPIVELPNTAAVGGQGVCWNGEGSQMSTPESSIYPDLGNLSVPVQQWFDESEQTRDQELSFGAESELDVFMGYDW</sequence>
<feature type="region of interest" description="Disordered" evidence="1">
    <location>
        <begin position="196"/>
        <end position="217"/>
    </location>
</feature>
<feature type="compositionally biased region" description="Low complexity" evidence="1">
    <location>
        <begin position="510"/>
        <end position="521"/>
    </location>
</feature>
<proteinExistence type="predicted"/>
<evidence type="ECO:0000313" key="3">
    <source>
        <dbReference type="Proteomes" id="UP000433883"/>
    </source>
</evidence>
<dbReference type="EMBL" id="WNWQ01000029">
    <property type="protein sequence ID" value="KAE9983407.1"/>
    <property type="molecule type" value="Genomic_DNA"/>
</dbReference>
<gene>
    <name evidence="2" type="ORF">BLS_004376</name>
</gene>
<feature type="compositionally biased region" description="Polar residues" evidence="1">
    <location>
        <begin position="1"/>
        <end position="19"/>
    </location>
</feature>
<feature type="compositionally biased region" description="Basic and acidic residues" evidence="1">
    <location>
        <begin position="208"/>
        <end position="217"/>
    </location>
</feature>
<protein>
    <submittedName>
        <fullName evidence="2">Uncharacterized protein</fullName>
    </submittedName>
</protein>
<feature type="compositionally biased region" description="Low complexity" evidence="1">
    <location>
        <begin position="368"/>
        <end position="377"/>
    </location>
</feature>
<feature type="region of interest" description="Disordered" evidence="1">
    <location>
        <begin position="360"/>
        <end position="446"/>
    </location>
</feature>
<reference evidence="2 3" key="1">
    <citation type="submission" date="2019-11" db="EMBL/GenBank/DDBJ databases">
        <title>Venturia inaequalis Genome Resource.</title>
        <authorList>
            <person name="Lichtner F.J."/>
        </authorList>
    </citation>
    <scope>NUCLEOTIDE SEQUENCE [LARGE SCALE GENOMIC DNA]</scope>
    <source>
        <strain evidence="2">Bline_iso_100314</strain>
    </source>
</reference>
<evidence type="ECO:0000256" key="1">
    <source>
        <dbReference type="SAM" id="MobiDB-lite"/>
    </source>
</evidence>
<dbReference type="AlphaFoldDB" id="A0A8H3V979"/>
<dbReference type="Proteomes" id="UP000433883">
    <property type="component" value="Unassembled WGS sequence"/>
</dbReference>
<comment type="caution">
    <text evidence="2">The sequence shown here is derived from an EMBL/GenBank/DDBJ whole genome shotgun (WGS) entry which is preliminary data.</text>
</comment>
<feature type="compositionally biased region" description="Polar residues" evidence="1">
    <location>
        <begin position="391"/>
        <end position="407"/>
    </location>
</feature>
<feature type="region of interest" description="Disordered" evidence="1">
    <location>
        <begin position="499"/>
        <end position="521"/>
    </location>
</feature>
<accession>A0A8H3V979</accession>
<organism evidence="2 3">
    <name type="scientific">Venturia inaequalis</name>
    <name type="common">Apple scab fungus</name>
    <dbReference type="NCBI Taxonomy" id="5025"/>
    <lineage>
        <taxon>Eukaryota</taxon>
        <taxon>Fungi</taxon>
        <taxon>Dikarya</taxon>
        <taxon>Ascomycota</taxon>
        <taxon>Pezizomycotina</taxon>
        <taxon>Dothideomycetes</taxon>
        <taxon>Pleosporomycetidae</taxon>
        <taxon>Venturiales</taxon>
        <taxon>Venturiaceae</taxon>
        <taxon>Venturia</taxon>
    </lineage>
</organism>
<feature type="region of interest" description="Disordered" evidence="1">
    <location>
        <begin position="1"/>
        <end position="39"/>
    </location>
</feature>